<keyword evidence="6 9" id="KW-0408">Iron</keyword>
<evidence type="ECO:0000256" key="3">
    <source>
        <dbReference type="ARBA" id="ARBA00022617"/>
    </source>
</evidence>
<dbReference type="InterPro" id="IPR007197">
    <property type="entry name" value="rSAM"/>
</dbReference>
<dbReference type="Pfam" id="PF06969">
    <property type="entry name" value="HemN_C"/>
    <property type="match status" value="1"/>
</dbReference>
<dbReference type="AlphaFoldDB" id="A0A9J6QX17"/>
<dbReference type="CDD" id="cd01335">
    <property type="entry name" value="Radical_SAM"/>
    <property type="match status" value="1"/>
</dbReference>
<comment type="caution">
    <text evidence="11">The sequence shown here is derived from an EMBL/GenBank/DDBJ whole genome shotgun (WGS) entry which is preliminary data.</text>
</comment>
<dbReference type="PANTHER" id="PTHR13932">
    <property type="entry name" value="COPROPORPHYRINIGEN III OXIDASE"/>
    <property type="match status" value="1"/>
</dbReference>
<evidence type="ECO:0000256" key="8">
    <source>
        <dbReference type="ARBA" id="ARBA00023186"/>
    </source>
</evidence>
<dbReference type="GO" id="GO:0004109">
    <property type="term" value="F:coproporphyrinogen oxidase activity"/>
    <property type="evidence" value="ECO:0007669"/>
    <property type="project" value="InterPro"/>
</dbReference>
<comment type="similarity">
    <text evidence="1">Belongs to the anaerobic coproporphyrinogen-III oxidase family. HemW subfamily.</text>
</comment>
<dbReference type="SFLD" id="SFLDF00562">
    <property type="entry name" value="HemN-like__clustered_with_heat"/>
    <property type="match status" value="1"/>
</dbReference>
<dbReference type="PROSITE" id="PS51918">
    <property type="entry name" value="RADICAL_SAM"/>
    <property type="match status" value="1"/>
</dbReference>
<dbReference type="NCBIfam" id="TIGR00539">
    <property type="entry name" value="hemN_rel"/>
    <property type="match status" value="1"/>
</dbReference>
<dbReference type="RefSeq" id="WP_269478689.1">
    <property type="nucleotide sequence ID" value="NZ_JAOSHN010000007.1"/>
</dbReference>
<keyword evidence="9" id="KW-0004">4Fe-4S</keyword>
<evidence type="ECO:0000256" key="9">
    <source>
        <dbReference type="RuleBase" id="RU364116"/>
    </source>
</evidence>
<dbReference type="SMART" id="SM00729">
    <property type="entry name" value="Elp3"/>
    <property type="match status" value="1"/>
</dbReference>
<dbReference type="InterPro" id="IPR058240">
    <property type="entry name" value="rSAM_sf"/>
</dbReference>
<keyword evidence="3 9" id="KW-0349">Heme</keyword>
<name>A0A9J6QX17_9FIRM</name>
<reference evidence="11" key="1">
    <citation type="submission" date="2022-09" db="EMBL/GenBank/DDBJ databases">
        <title>Culturomic study of gut microbiota in children with autism spectrum disorder.</title>
        <authorList>
            <person name="Efimov B.A."/>
            <person name="Chaplin A.V."/>
            <person name="Sokolova S.R."/>
            <person name="Pikina A.P."/>
            <person name="Korzhanova M."/>
            <person name="Belova V."/>
            <person name="Korostin D."/>
        </authorList>
    </citation>
    <scope>NUCLEOTIDE SEQUENCE</scope>
    <source>
        <strain evidence="11">ASD5510</strain>
    </source>
</reference>
<evidence type="ECO:0000256" key="4">
    <source>
        <dbReference type="ARBA" id="ARBA00022691"/>
    </source>
</evidence>
<evidence type="ECO:0000256" key="7">
    <source>
        <dbReference type="ARBA" id="ARBA00023014"/>
    </source>
</evidence>
<accession>A0A9J6QX17</accession>
<keyword evidence="8 9" id="KW-0143">Chaperone</keyword>
<evidence type="ECO:0000256" key="2">
    <source>
        <dbReference type="ARBA" id="ARBA00017228"/>
    </source>
</evidence>
<keyword evidence="5 9" id="KW-0479">Metal-binding</keyword>
<dbReference type="SFLD" id="SFLDG01065">
    <property type="entry name" value="anaerobic_coproporphyrinogen-I"/>
    <property type="match status" value="1"/>
</dbReference>
<evidence type="ECO:0000256" key="1">
    <source>
        <dbReference type="ARBA" id="ARBA00006100"/>
    </source>
</evidence>
<dbReference type="EMBL" id="JAOSHN010000007">
    <property type="protein sequence ID" value="MCU7380033.1"/>
    <property type="molecule type" value="Genomic_DNA"/>
</dbReference>
<evidence type="ECO:0000313" key="12">
    <source>
        <dbReference type="Proteomes" id="UP001065549"/>
    </source>
</evidence>
<protein>
    <recommendedName>
        <fullName evidence="2 9">Heme chaperone HemW</fullName>
    </recommendedName>
</protein>
<gene>
    <name evidence="11" type="primary">hemW</name>
    <name evidence="11" type="ORF">OBO34_16960</name>
</gene>
<feature type="domain" description="Radical SAM core" evidence="10">
    <location>
        <begin position="4"/>
        <end position="239"/>
    </location>
</feature>
<dbReference type="Pfam" id="PF04055">
    <property type="entry name" value="Radical_SAM"/>
    <property type="match status" value="1"/>
</dbReference>
<evidence type="ECO:0000259" key="10">
    <source>
        <dbReference type="PROSITE" id="PS51918"/>
    </source>
</evidence>
<dbReference type="PANTHER" id="PTHR13932:SF5">
    <property type="entry name" value="RADICAL S-ADENOSYL METHIONINE DOMAIN-CONTAINING PROTEIN 1, MITOCHONDRIAL"/>
    <property type="match status" value="1"/>
</dbReference>
<dbReference type="InterPro" id="IPR010723">
    <property type="entry name" value="HemN_C"/>
</dbReference>
<dbReference type="GO" id="GO:0051539">
    <property type="term" value="F:4 iron, 4 sulfur cluster binding"/>
    <property type="evidence" value="ECO:0007669"/>
    <property type="project" value="UniProtKB-UniRule"/>
</dbReference>
<keyword evidence="7 9" id="KW-0411">Iron-sulfur</keyword>
<dbReference type="SFLD" id="SFLDS00029">
    <property type="entry name" value="Radical_SAM"/>
    <property type="match status" value="1"/>
</dbReference>
<keyword evidence="4 9" id="KW-0949">S-adenosyl-L-methionine</keyword>
<comment type="subcellular location">
    <subcellularLocation>
        <location evidence="9">Cytoplasm</location>
    </subcellularLocation>
</comment>
<dbReference type="GO" id="GO:0005737">
    <property type="term" value="C:cytoplasm"/>
    <property type="evidence" value="ECO:0007669"/>
    <property type="project" value="UniProtKB-SubCell"/>
</dbReference>
<keyword evidence="12" id="KW-1185">Reference proteome</keyword>
<dbReference type="Proteomes" id="UP001065549">
    <property type="component" value="Unassembled WGS sequence"/>
</dbReference>
<dbReference type="InterPro" id="IPR034505">
    <property type="entry name" value="Coproporphyrinogen-III_oxidase"/>
</dbReference>
<dbReference type="GO" id="GO:0006779">
    <property type="term" value="P:porphyrin-containing compound biosynthetic process"/>
    <property type="evidence" value="ECO:0007669"/>
    <property type="project" value="InterPro"/>
</dbReference>
<comment type="function">
    <text evidence="9">Probably acts as a heme chaperone, transferring heme to an unknown acceptor. Binds one molecule of heme per monomer, possibly covalently. Binds 1 [4Fe-4S] cluster. The cluster is coordinated with 3 cysteines and an exchangeable S-adenosyl-L-methionine.</text>
</comment>
<dbReference type="Gene3D" id="3.20.20.70">
    <property type="entry name" value="Aldolase class I"/>
    <property type="match status" value="1"/>
</dbReference>
<evidence type="ECO:0000256" key="6">
    <source>
        <dbReference type="ARBA" id="ARBA00023004"/>
    </source>
</evidence>
<proteinExistence type="inferred from homology"/>
<dbReference type="SUPFAM" id="SSF102114">
    <property type="entry name" value="Radical SAM enzymes"/>
    <property type="match status" value="1"/>
</dbReference>
<evidence type="ECO:0000313" key="11">
    <source>
        <dbReference type="EMBL" id="MCU7380033.1"/>
    </source>
</evidence>
<organism evidence="11 12">
    <name type="scientific">Hominibacterium faecale</name>
    <dbReference type="NCBI Taxonomy" id="2839743"/>
    <lineage>
        <taxon>Bacteria</taxon>
        <taxon>Bacillati</taxon>
        <taxon>Bacillota</taxon>
        <taxon>Clostridia</taxon>
        <taxon>Peptostreptococcales</taxon>
        <taxon>Anaerovoracaceae</taxon>
        <taxon>Hominibacterium</taxon>
    </lineage>
</organism>
<dbReference type="GO" id="GO:0046872">
    <property type="term" value="F:metal ion binding"/>
    <property type="evidence" value="ECO:0007669"/>
    <property type="project" value="UniProtKB-UniRule"/>
</dbReference>
<dbReference type="InterPro" id="IPR013785">
    <property type="entry name" value="Aldolase_TIM"/>
</dbReference>
<dbReference type="SFLD" id="SFLDG01082">
    <property type="entry name" value="B12-binding_domain_containing"/>
    <property type="match status" value="1"/>
</dbReference>
<dbReference type="InterPro" id="IPR004559">
    <property type="entry name" value="HemW-like"/>
</dbReference>
<evidence type="ECO:0000256" key="5">
    <source>
        <dbReference type="ARBA" id="ARBA00022723"/>
    </source>
</evidence>
<sequence>MKINREKKPAGLYIHIPFCWKKCAYCDFLSFGGSDEALQKRYTEALIRELSLYQGKHIKLDTVFIGGGTPSLLPADHIERIMEAAEAAFCVADTAEVTMEANPGTLTAEKLKVYRRAGINRLSMGAQSMDDGMLSLLGRIHTGRDLTENFLAAREAGFSNINVDLMFGLPKQSGQVWRGSLKQVLELSPEHISFYSLQLEEGTEFCRMYRDGKMDLPPVEEDRAMYHEGIRLLEEAGYEHYEISNCAKPGFVSRHNMKYWNFDEYYGAGLGAHAFSYDQGRCCNVSDLDSYFEQIREGRLPVDPSSSGEETRQELIGEYVFTALRKMEGLDMADFRRTFGADFFSVYKDQLPAIQEYEEAGYLTLTDTRLALTEAGIDCSNEIMAEFL</sequence>
<keyword evidence="9" id="KW-0963">Cytoplasm</keyword>
<dbReference type="InterPro" id="IPR006638">
    <property type="entry name" value="Elp3/MiaA/NifB-like_rSAM"/>
</dbReference>
<dbReference type="SFLD" id="SFLDF00288">
    <property type="entry name" value="HemN-like__clustered_with_nucl"/>
    <property type="match status" value="1"/>
</dbReference>